<feature type="transmembrane region" description="Helical" evidence="1">
    <location>
        <begin position="197"/>
        <end position="217"/>
    </location>
</feature>
<organism evidence="2 3">
    <name type="scientific">Blepharisma stoltei</name>
    <dbReference type="NCBI Taxonomy" id="1481888"/>
    <lineage>
        <taxon>Eukaryota</taxon>
        <taxon>Sar</taxon>
        <taxon>Alveolata</taxon>
        <taxon>Ciliophora</taxon>
        <taxon>Postciliodesmatophora</taxon>
        <taxon>Heterotrichea</taxon>
        <taxon>Heterotrichida</taxon>
        <taxon>Blepharismidae</taxon>
        <taxon>Blepharisma</taxon>
    </lineage>
</organism>
<keyword evidence="3" id="KW-1185">Reference proteome</keyword>
<feature type="transmembrane region" description="Helical" evidence="1">
    <location>
        <begin position="70"/>
        <end position="88"/>
    </location>
</feature>
<keyword evidence="1" id="KW-0472">Membrane</keyword>
<evidence type="ECO:0000313" key="2">
    <source>
        <dbReference type="EMBL" id="CAG9325107.1"/>
    </source>
</evidence>
<dbReference type="EMBL" id="CAJZBQ010000037">
    <property type="protein sequence ID" value="CAG9325107.1"/>
    <property type="molecule type" value="Genomic_DNA"/>
</dbReference>
<dbReference type="Proteomes" id="UP001162131">
    <property type="component" value="Unassembled WGS sequence"/>
</dbReference>
<name>A0AAU9JJ29_9CILI</name>
<comment type="caution">
    <text evidence="2">The sequence shown here is derived from an EMBL/GenBank/DDBJ whole genome shotgun (WGS) entry which is preliminary data.</text>
</comment>
<accession>A0AAU9JJ29</accession>
<gene>
    <name evidence="2" type="ORF">BSTOLATCC_MIC37853</name>
</gene>
<proteinExistence type="predicted"/>
<feature type="transmembrane region" description="Helical" evidence="1">
    <location>
        <begin position="100"/>
        <end position="120"/>
    </location>
</feature>
<feature type="transmembrane region" description="Helical" evidence="1">
    <location>
        <begin position="267"/>
        <end position="287"/>
    </location>
</feature>
<evidence type="ECO:0000256" key="1">
    <source>
        <dbReference type="SAM" id="Phobius"/>
    </source>
</evidence>
<dbReference type="AlphaFoldDB" id="A0AAU9JJ29"/>
<sequence length="300" mass="33935">MCNWIQLIIISSLSFALSDGIYDFVVGKEKKGTLNYVQNLFVSAFICAVTGNGCLWLIWDADQDEMSKALNISILAGIFYFASHLLLLKSFESTPSTVLLPLLQAGTVFTLFGSIIKSWITGEAWLENYWHLLSYLLLLIGGLLPATQGNLLRAFSIKFWKQSNVIYPIFAEIFYSFYDLAISSIEANKESSFEMQLYMTAVTRTVFIICFLIFLPLRKKEMNDVVNLGYSRAFLFSAISEILTQLAFFVSAGAFMCYYQVSLVHAAEGSLIQCFNLIFSFCLKYYFNLGKSNSIQVIFI</sequence>
<keyword evidence="1" id="KW-1133">Transmembrane helix</keyword>
<feature type="transmembrane region" description="Helical" evidence="1">
    <location>
        <begin position="6"/>
        <end position="25"/>
    </location>
</feature>
<evidence type="ECO:0000313" key="3">
    <source>
        <dbReference type="Proteomes" id="UP001162131"/>
    </source>
</evidence>
<protein>
    <submittedName>
        <fullName evidence="2">Uncharacterized protein</fullName>
    </submittedName>
</protein>
<feature type="transmembrane region" description="Helical" evidence="1">
    <location>
        <begin position="37"/>
        <end position="58"/>
    </location>
</feature>
<feature type="transmembrane region" description="Helical" evidence="1">
    <location>
        <begin position="164"/>
        <end position="185"/>
    </location>
</feature>
<keyword evidence="1" id="KW-0812">Transmembrane</keyword>
<feature type="transmembrane region" description="Helical" evidence="1">
    <location>
        <begin position="238"/>
        <end position="261"/>
    </location>
</feature>
<reference evidence="2" key="1">
    <citation type="submission" date="2021-09" db="EMBL/GenBank/DDBJ databases">
        <authorList>
            <consortium name="AG Swart"/>
            <person name="Singh M."/>
            <person name="Singh A."/>
            <person name="Seah K."/>
            <person name="Emmerich C."/>
        </authorList>
    </citation>
    <scope>NUCLEOTIDE SEQUENCE</scope>
    <source>
        <strain evidence="2">ATCC30299</strain>
    </source>
</reference>
<feature type="transmembrane region" description="Helical" evidence="1">
    <location>
        <begin position="132"/>
        <end position="152"/>
    </location>
</feature>